<keyword evidence="2" id="KW-1185">Reference proteome</keyword>
<keyword evidence="1" id="KW-0472">Membrane</keyword>
<evidence type="ECO:0000313" key="3">
    <source>
        <dbReference type="WBParaSite" id="ACRNAN_Path_1320.g5180.t1"/>
    </source>
</evidence>
<evidence type="ECO:0000313" key="2">
    <source>
        <dbReference type="Proteomes" id="UP000887540"/>
    </source>
</evidence>
<keyword evidence="1" id="KW-0812">Transmembrane</keyword>
<dbReference type="WBParaSite" id="ACRNAN_Path_1320.g5180.t1">
    <property type="protein sequence ID" value="ACRNAN_Path_1320.g5180.t1"/>
    <property type="gene ID" value="ACRNAN_Path_1320.g5180"/>
</dbReference>
<dbReference type="AlphaFoldDB" id="A0A914BZB3"/>
<feature type="transmembrane region" description="Helical" evidence="1">
    <location>
        <begin position="6"/>
        <end position="23"/>
    </location>
</feature>
<evidence type="ECO:0000256" key="1">
    <source>
        <dbReference type="SAM" id="Phobius"/>
    </source>
</evidence>
<accession>A0A914BZB3</accession>
<dbReference type="Proteomes" id="UP000887540">
    <property type="component" value="Unplaced"/>
</dbReference>
<protein>
    <submittedName>
        <fullName evidence="3">Uncharacterized protein</fullName>
    </submittedName>
</protein>
<keyword evidence="1" id="KW-1133">Transmembrane helix</keyword>
<sequence>MNCIYPLIAIVMLNFFIIAYFLYSTYFQVTVANYGIDSIADDELQKFLSAFGNEESKMKYLEEFFSDSGLSKKDIREIAKMLDTYTVAEIDKLTADIGNYISEKIEDLDTRERILKKIDDLKAKAESLSNVLKEYVTGIFAGRDEL</sequence>
<proteinExistence type="predicted"/>
<name>A0A914BZB3_9BILA</name>
<reference evidence="3" key="1">
    <citation type="submission" date="2022-11" db="UniProtKB">
        <authorList>
            <consortium name="WormBaseParasite"/>
        </authorList>
    </citation>
    <scope>IDENTIFICATION</scope>
</reference>
<organism evidence="2 3">
    <name type="scientific">Acrobeloides nanus</name>
    <dbReference type="NCBI Taxonomy" id="290746"/>
    <lineage>
        <taxon>Eukaryota</taxon>
        <taxon>Metazoa</taxon>
        <taxon>Ecdysozoa</taxon>
        <taxon>Nematoda</taxon>
        <taxon>Chromadorea</taxon>
        <taxon>Rhabditida</taxon>
        <taxon>Tylenchina</taxon>
        <taxon>Cephalobomorpha</taxon>
        <taxon>Cephaloboidea</taxon>
        <taxon>Cephalobidae</taxon>
        <taxon>Acrobeloides</taxon>
    </lineage>
</organism>